<proteinExistence type="predicted"/>
<dbReference type="EMBL" id="BAAAZP010000293">
    <property type="protein sequence ID" value="GAA3722412.1"/>
    <property type="molecule type" value="Genomic_DNA"/>
</dbReference>
<reference evidence="2" key="1">
    <citation type="journal article" date="2019" name="Int. J. Syst. Evol. Microbiol.">
        <title>The Global Catalogue of Microorganisms (GCM) 10K type strain sequencing project: providing services to taxonomists for standard genome sequencing and annotation.</title>
        <authorList>
            <consortium name="The Broad Institute Genomics Platform"/>
            <consortium name="The Broad Institute Genome Sequencing Center for Infectious Disease"/>
            <person name="Wu L."/>
            <person name="Ma J."/>
        </authorList>
    </citation>
    <scope>NUCLEOTIDE SEQUENCE [LARGE SCALE GENOMIC DNA]</scope>
    <source>
        <strain evidence="2">JCM 16904</strain>
    </source>
</reference>
<protein>
    <submittedName>
        <fullName evidence="1">Uncharacterized protein</fullName>
    </submittedName>
</protein>
<organism evidence="1 2">
    <name type="scientific">Nonomuraea antimicrobica</name>
    <dbReference type="NCBI Taxonomy" id="561173"/>
    <lineage>
        <taxon>Bacteria</taxon>
        <taxon>Bacillati</taxon>
        <taxon>Actinomycetota</taxon>
        <taxon>Actinomycetes</taxon>
        <taxon>Streptosporangiales</taxon>
        <taxon>Streptosporangiaceae</taxon>
        <taxon>Nonomuraea</taxon>
    </lineage>
</organism>
<name>A0ABP7ERH7_9ACTN</name>
<sequence>MSRDNPTTLAHLQLHALRRDFPGWDIMRGRENGAEVWGALPRFPITEPMRALGVIKVVRAPDCHTLAPALSRQQHLVHLFRATTRTA</sequence>
<comment type="caution">
    <text evidence="1">The sequence shown here is derived from an EMBL/GenBank/DDBJ whole genome shotgun (WGS) entry which is preliminary data.</text>
</comment>
<evidence type="ECO:0000313" key="2">
    <source>
        <dbReference type="Proteomes" id="UP001500902"/>
    </source>
</evidence>
<dbReference type="RefSeq" id="WP_344897876.1">
    <property type="nucleotide sequence ID" value="NZ_BAAAZP010000293.1"/>
</dbReference>
<evidence type="ECO:0000313" key="1">
    <source>
        <dbReference type="EMBL" id="GAA3722412.1"/>
    </source>
</evidence>
<keyword evidence="2" id="KW-1185">Reference proteome</keyword>
<gene>
    <name evidence="1" type="ORF">GCM10022224_104260</name>
</gene>
<accession>A0ABP7ERH7</accession>
<dbReference type="Proteomes" id="UP001500902">
    <property type="component" value="Unassembled WGS sequence"/>
</dbReference>